<comment type="subcellular location">
    <subcellularLocation>
        <location evidence="1">Cell membrane</location>
        <topology evidence="1">Multi-pass membrane protein</topology>
    </subcellularLocation>
</comment>
<organism evidence="11 12">
    <name type="scientific">Sphingorhabdus contaminans</name>
    <dbReference type="NCBI Taxonomy" id="1343899"/>
    <lineage>
        <taxon>Bacteria</taxon>
        <taxon>Pseudomonadati</taxon>
        <taxon>Pseudomonadota</taxon>
        <taxon>Alphaproteobacteria</taxon>
        <taxon>Sphingomonadales</taxon>
        <taxon>Sphingomonadaceae</taxon>
        <taxon>Sphingorhabdus</taxon>
    </lineage>
</organism>
<feature type="domain" description="Nucleoside transporter/FeoB GTPase Gate" evidence="10">
    <location>
        <begin position="93"/>
        <end position="190"/>
    </location>
</feature>
<evidence type="ECO:0000256" key="7">
    <source>
        <dbReference type="SAM" id="Phobius"/>
    </source>
</evidence>
<comment type="similarity">
    <text evidence="2">Belongs to the concentrative nucleoside transporter (CNT) (TC 2.A.41) family.</text>
</comment>
<evidence type="ECO:0000313" key="11">
    <source>
        <dbReference type="EMBL" id="TSB01945.1"/>
    </source>
</evidence>
<dbReference type="RefSeq" id="WP_143777165.1">
    <property type="nucleotide sequence ID" value="NZ_VKKU01000002.1"/>
</dbReference>
<feature type="transmembrane region" description="Helical" evidence="7">
    <location>
        <begin position="63"/>
        <end position="83"/>
    </location>
</feature>
<feature type="transmembrane region" description="Helical" evidence="7">
    <location>
        <begin position="195"/>
        <end position="215"/>
    </location>
</feature>
<dbReference type="Pfam" id="PF01773">
    <property type="entry name" value="Nucleos_tra2_N"/>
    <property type="match status" value="1"/>
</dbReference>
<evidence type="ECO:0000256" key="3">
    <source>
        <dbReference type="ARBA" id="ARBA00022475"/>
    </source>
</evidence>
<name>A0A553WB74_9SPHN</name>
<dbReference type="PANTHER" id="PTHR10590">
    <property type="entry name" value="SODIUM/NUCLEOSIDE COTRANSPORTER"/>
    <property type="match status" value="1"/>
</dbReference>
<dbReference type="AlphaFoldDB" id="A0A553WB74"/>
<feature type="transmembrane region" description="Helical" evidence="7">
    <location>
        <begin position="29"/>
        <end position="51"/>
    </location>
</feature>
<evidence type="ECO:0000259" key="10">
    <source>
        <dbReference type="Pfam" id="PF07670"/>
    </source>
</evidence>
<dbReference type="GO" id="GO:0005886">
    <property type="term" value="C:plasma membrane"/>
    <property type="evidence" value="ECO:0007669"/>
    <property type="project" value="UniProtKB-SubCell"/>
</dbReference>
<feature type="transmembrane region" description="Helical" evidence="7">
    <location>
        <begin position="89"/>
        <end position="112"/>
    </location>
</feature>
<keyword evidence="6 7" id="KW-0472">Membrane</keyword>
<evidence type="ECO:0000256" key="4">
    <source>
        <dbReference type="ARBA" id="ARBA00022692"/>
    </source>
</evidence>
<feature type="transmembrane region" description="Helical" evidence="7">
    <location>
        <begin position="267"/>
        <end position="289"/>
    </location>
</feature>
<protein>
    <submittedName>
        <fullName evidence="11">NupC/NupG family nucleoside CNT transporter</fullName>
    </submittedName>
</protein>
<keyword evidence="5 7" id="KW-1133">Transmembrane helix</keyword>
<sequence>MQILLSLAGMVLILAIAVALSSNRRAIKFRVVGAAFALQASLAALVLYVPWGKTVLEVMSNGVSNLLGYAAAGTNFIFGPIATPEIGGTSFAIAALPVIIFFASLISILYYLGLMQYVIRWIGGGLQKVTGISKVESLCAAANIFVGQSESPLVIRPYLASLKPEQLFCVMTVGMAGVAGTILAAYASMGIRIDYLLAAAFMSAPGGILMAKLMMPDVPPLPVSEGDPALSNPHPDEEPVILADDGEEKPANIIMAAAQGAQTGVKLAVAVGAMVLAFVALVALANGILGGIGGWFGQPGLSFQQIVGYVFAPVMYLLGVPWGEALQAGGLFGTKIVLNEFVAFIDLGALKTLSPATVGIVTFALCGFSNFSSIAIQMAVTGGLAPNQRPVIAKLGLKALAAGSLSNLMSAALAGLFLSLG</sequence>
<gene>
    <name evidence="11" type="ORF">FOM92_12385</name>
</gene>
<dbReference type="OrthoDB" id="9766455at2"/>
<evidence type="ECO:0000256" key="2">
    <source>
        <dbReference type="ARBA" id="ARBA00009033"/>
    </source>
</evidence>
<evidence type="ECO:0000259" key="8">
    <source>
        <dbReference type="Pfam" id="PF01773"/>
    </source>
</evidence>
<dbReference type="GO" id="GO:0005337">
    <property type="term" value="F:nucleoside transmembrane transporter activity"/>
    <property type="evidence" value="ECO:0007669"/>
    <property type="project" value="InterPro"/>
</dbReference>
<dbReference type="EMBL" id="VKKU01000002">
    <property type="protein sequence ID" value="TSB01945.1"/>
    <property type="molecule type" value="Genomic_DNA"/>
</dbReference>
<dbReference type="InterPro" id="IPR002668">
    <property type="entry name" value="CNT_N_dom"/>
</dbReference>
<dbReference type="Proteomes" id="UP000320160">
    <property type="component" value="Unassembled WGS sequence"/>
</dbReference>
<dbReference type="InterPro" id="IPR008276">
    <property type="entry name" value="C_nuclsd_transpt"/>
</dbReference>
<evidence type="ECO:0000256" key="1">
    <source>
        <dbReference type="ARBA" id="ARBA00004651"/>
    </source>
</evidence>
<keyword evidence="12" id="KW-1185">Reference proteome</keyword>
<feature type="transmembrane region" description="Helical" evidence="7">
    <location>
        <begin position="301"/>
        <end position="320"/>
    </location>
</feature>
<keyword evidence="3" id="KW-1003">Cell membrane</keyword>
<evidence type="ECO:0000313" key="12">
    <source>
        <dbReference type="Proteomes" id="UP000320160"/>
    </source>
</evidence>
<evidence type="ECO:0000256" key="6">
    <source>
        <dbReference type="ARBA" id="ARBA00023136"/>
    </source>
</evidence>
<feature type="transmembrane region" description="Helical" evidence="7">
    <location>
        <begin position="167"/>
        <end position="189"/>
    </location>
</feature>
<evidence type="ECO:0000259" key="9">
    <source>
        <dbReference type="Pfam" id="PF07662"/>
    </source>
</evidence>
<dbReference type="GO" id="GO:0015293">
    <property type="term" value="F:symporter activity"/>
    <property type="evidence" value="ECO:0007669"/>
    <property type="project" value="TreeGrafter"/>
</dbReference>
<dbReference type="PANTHER" id="PTHR10590:SF4">
    <property type="entry name" value="SOLUTE CARRIER FAMILY 28 MEMBER 3"/>
    <property type="match status" value="1"/>
</dbReference>
<feature type="domain" description="Concentrative nucleoside transporter N-terminal" evidence="8">
    <location>
        <begin position="8"/>
        <end position="80"/>
    </location>
</feature>
<proteinExistence type="inferred from homology"/>
<feature type="transmembrane region" description="Helical" evidence="7">
    <location>
        <begin position="397"/>
        <end position="420"/>
    </location>
</feature>
<feature type="domain" description="Concentrative nucleoside transporter C-terminal" evidence="9">
    <location>
        <begin position="195"/>
        <end position="415"/>
    </location>
</feature>
<dbReference type="InterPro" id="IPR011657">
    <property type="entry name" value="CNT_C_dom"/>
</dbReference>
<accession>A0A553WB74</accession>
<dbReference type="InterPro" id="IPR011642">
    <property type="entry name" value="Gate_dom"/>
</dbReference>
<comment type="caution">
    <text evidence="11">The sequence shown here is derived from an EMBL/GenBank/DDBJ whole genome shotgun (WGS) entry which is preliminary data.</text>
</comment>
<reference evidence="11 12" key="1">
    <citation type="submission" date="2019-07" db="EMBL/GenBank/DDBJ databases">
        <authorList>
            <person name="Park M."/>
        </authorList>
    </citation>
    <scope>NUCLEOTIDE SEQUENCE [LARGE SCALE GENOMIC DNA]</scope>
    <source>
        <strain evidence="11 12">KCTC32445</strain>
    </source>
</reference>
<evidence type="ECO:0000256" key="5">
    <source>
        <dbReference type="ARBA" id="ARBA00022989"/>
    </source>
</evidence>
<feature type="transmembrane region" description="Helical" evidence="7">
    <location>
        <begin position="356"/>
        <end position="376"/>
    </location>
</feature>
<dbReference type="Pfam" id="PF07662">
    <property type="entry name" value="Nucleos_tra2_C"/>
    <property type="match status" value="1"/>
</dbReference>
<keyword evidence="4 7" id="KW-0812">Transmembrane</keyword>
<dbReference type="Pfam" id="PF07670">
    <property type="entry name" value="Gate"/>
    <property type="match status" value="1"/>
</dbReference>